<gene>
    <name evidence="2" type="ordered locus">Ftrac_1455</name>
</gene>
<sequence>MINKFSQYLKLSLLLFAVIAITSDLKSQTPEENATLWKISGNGLSQSSYLFGTIHMMCKEDYEMSDLVIEAVEKSDKVALELDMDDPQLNAKMQKLSVSLEMKNIKGSLSAAQEKIVDDYFKTNYGTGIAQVGVLKPFVLSSMVMLKSADCEIVQYEAEFVKLAQQQEKEVVGLETVEFQIGLFDDLDYESQVASLVESIEDPKQTKALLDQMQSAYLNKDLEEIASLMAEHEEVPGFNEKLLDERNQKWISGMKEYSEDASVFYAVGVGHLPGDEGVISLLRKAGYEVTAVE</sequence>
<keyword evidence="3" id="KW-1185">Reference proteome</keyword>
<dbReference type="CDD" id="cd14789">
    <property type="entry name" value="Tiki"/>
    <property type="match status" value="1"/>
</dbReference>
<evidence type="ECO:0000313" key="2">
    <source>
        <dbReference type="EMBL" id="ADR21445.1"/>
    </source>
</evidence>
<dbReference type="PANTHER" id="PTHR40590">
    <property type="entry name" value="CYTOPLASMIC PROTEIN-RELATED"/>
    <property type="match status" value="1"/>
</dbReference>
<reference evidence="2 3" key="1">
    <citation type="journal article" date="2011" name="Stand. Genomic Sci.">
        <title>Complete genome sequence of Marivirga tractuosa type strain (H-43).</title>
        <authorList>
            <person name="Pagani I."/>
            <person name="Chertkov O."/>
            <person name="Lapidus A."/>
            <person name="Lucas S."/>
            <person name="Del Rio T.G."/>
            <person name="Tice H."/>
            <person name="Copeland A."/>
            <person name="Cheng J.F."/>
            <person name="Nolan M."/>
            <person name="Saunders E."/>
            <person name="Pitluck S."/>
            <person name="Held B."/>
            <person name="Goodwin L."/>
            <person name="Liolios K."/>
            <person name="Ovchinikova G."/>
            <person name="Ivanova N."/>
            <person name="Mavromatis K."/>
            <person name="Pati A."/>
            <person name="Chen A."/>
            <person name="Palaniappan K."/>
            <person name="Land M."/>
            <person name="Hauser L."/>
            <person name="Jeffries C.D."/>
            <person name="Detter J.C."/>
            <person name="Han C."/>
            <person name="Tapia R."/>
            <person name="Ngatchou-Djao O.D."/>
            <person name="Rohde M."/>
            <person name="Goker M."/>
            <person name="Spring S."/>
            <person name="Sikorski J."/>
            <person name="Woyke T."/>
            <person name="Bristow J."/>
            <person name="Eisen J.A."/>
            <person name="Markowitz V."/>
            <person name="Hugenholtz P."/>
            <person name="Klenk H.P."/>
            <person name="Kyrpides N.C."/>
        </authorList>
    </citation>
    <scope>NUCLEOTIDE SEQUENCE [LARGE SCALE GENOMIC DNA]</scope>
    <source>
        <strain evidence="3">ATCC 23168 / DSM 4126 / NBRC 15989 / NCIMB 1408 / VKM B-1430 / H-43</strain>
    </source>
</reference>
<proteinExistence type="predicted"/>
<dbReference type="KEGG" id="mtt:Ftrac_1455"/>
<protein>
    <submittedName>
        <fullName evidence="2">GumN family protein</fullName>
    </submittedName>
</protein>
<dbReference type="eggNOG" id="COG3735">
    <property type="taxonomic scope" value="Bacteria"/>
</dbReference>
<dbReference type="HOGENOM" id="CLU_057525_1_1_10"/>
<dbReference type="STRING" id="643867.Ftrac_1455"/>
<keyword evidence="1" id="KW-0732">Signal</keyword>
<dbReference type="OrthoDB" id="9798714at2"/>
<dbReference type="InterPro" id="IPR002816">
    <property type="entry name" value="TraB/PrgY/GumN_fam"/>
</dbReference>
<accession>E4TNK8</accession>
<feature type="chain" id="PRO_5003189558" evidence="1">
    <location>
        <begin position="23"/>
        <end position="293"/>
    </location>
</feature>
<dbReference type="RefSeq" id="WP_013453592.1">
    <property type="nucleotide sequence ID" value="NC_014759.1"/>
</dbReference>
<organism evidence="2 3">
    <name type="scientific">Marivirga tractuosa (strain ATCC 23168 / DSM 4126 / NBRC 15989 / NCIMB 1408 / VKM B-1430 / H-43)</name>
    <name type="common">Microscilla tractuosa</name>
    <name type="synonym">Flexibacter tractuosus</name>
    <dbReference type="NCBI Taxonomy" id="643867"/>
    <lineage>
        <taxon>Bacteria</taxon>
        <taxon>Pseudomonadati</taxon>
        <taxon>Bacteroidota</taxon>
        <taxon>Cytophagia</taxon>
        <taxon>Cytophagales</taxon>
        <taxon>Marivirgaceae</taxon>
        <taxon>Marivirga</taxon>
    </lineage>
</organism>
<dbReference type="Proteomes" id="UP000008720">
    <property type="component" value="Chromosome"/>
</dbReference>
<name>E4TNK8_MARTH</name>
<dbReference type="Pfam" id="PF01963">
    <property type="entry name" value="TraB_PrgY_gumN"/>
    <property type="match status" value="1"/>
</dbReference>
<dbReference type="InterPro" id="IPR047111">
    <property type="entry name" value="YbaP-like"/>
</dbReference>
<dbReference type="AlphaFoldDB" id="E4TNK8"/>
<dbReference type="PANTHER" id="PTHR40590:SF1">
    <property type="entry name" value="CYTOPLASMIC PROTEIN"/>
    <property type="match status" value="1"/>
</dbReference>
<feature type="signal peptide" evidence="1">
    <location>
        <begin position="1"/>
        <end position="22"/>
    </location>
</feature>
<evidence type="ECO:0000256" key="1">
    <source>
        <dbReference type="SAM" id="SignalP"/>
    </source>
</evidence>
<dbReference type="EMBL" id="CP002349">
    <property type="protein sequence ID" value="ADR21445.1"/>
    <property type="molecule type" value="Genomic_DNA"/>
</dbReference>
<evidence type="ECO:0000313" key="3">
    <source>
        <dbReference type="Proteomes" id="UP000008720"/>
    </source>
</evidence>